<organism evidence="3 4">
    <name type="scientific">Crocosphaera watsonii WH 8502</name>
    <dbReference type="NCBI Taxonomy" id="423474"/>
    <lineage>
        <taxon>Bacteria</taxon>
        <taxon>Bacillati</taxon>
        <taxon>Cyanobacteriota</taxon>
        <taxon>Cyanophyceae</taxon>
        <taxon>Oscillatoriophycideae</taxon>
        <taxon>Chroococcales</taxon>
        <taxon>Aphanothecaceae</taxon>
        <taxon>Crocosphaera</taxon>
    </lineage>
</organism>
<evidence type="ECO:0000313" key="4">
    <source>
        <dbReference type="Proteomes" id="UP000018348"/>
    </source>
</evidence>
<feature type="region of interest" description="Disordered" evidence="1">
    <location>
        <begin position="1"/>
        <end position="42"/>
    </location>
</feature>
<reference evidence="3 4" key="1">
    <citation type="submission" date="2013-01" db="EMBL/GenBank/DDBJ databases">
        <authorList>
            <person name="Bench S."/>
        </authorList>
    </citation>
    <scope>NUCLEOTIDE SEQUENCE [LARGE SCALE GENOMIC DNA]</scope>
    <source>
        <strain evidence="3 4">WH 8502</strain>
    </source>
</reference>
<dbReference type="Proteomes" id="UP000018348">
    <property type="component" value="Unassembled WGS sequence"/>
</dbReference>
<accession>T2IDE5</accession>
<evidence type="ECO:0000256" key="1">
    <source>
        <dbReference type="SAM" id="MobiDB-lite"/>
    </source>
</evidence>
<reference evidence="3 4" key="2">
    <citation type="submission" date="2013-09" db="EMBL/GenBank/DDBJ databases">
        <title>Whole genome comparison of six Crocosphaera watsonii strains with differing phenotypes.</title>
        <authorList>
            <person name="Bench S.R."/>
            <person name="Heller P."/>
            <person name="Frank I."/>
            <person name="Arciniega M."/>
            <person name="Shilova I.N."/>
            <person name="Zehr J.P."/>
        </authorList>
    </citation>
    <scope>NUCLEOTIDE SEQUENCE [LARGE SCALE GENOMIC DNA]</scope>
    <source>
        <strain evidence="3 4">WH 8502</strain>
    </source>
</reference>
<dbReference type="AlphaFoldDB" id="T2IDE5"/>
<protein>
    <submittedName>
        <fullName evidence="3">Tsr or CheD</fullName>
    </submittedName>
</protein>
<sequence>MLIAMQTPVKPVSQPSTTRDKPSLSSELSSKTIATSSSPSFSNLPLLEQFYNLPISRKTQMITALIFIALGGLIGLGSSSLVGSLRSHLMYQTKSQLAVTELNYNTDLDKMGLGATAQAEHPTIVEASKIVIAHRNKDLS</sequence>
<keyword evidence="2" id="KW-1133">Transmembrane helix</keyword>
<evidence type="ECO:0000256" key="2">
    <source>
        <dbReference type="SAM" id="Phobius"/>
    </source>
</evidence>
<gene>
    <name evidence="3" type="ORF">CWATWH8502_2270</name>
</gene>
<keyword evidence="2" id="KW-0812">Transmembrane</keyword>
<feature type="compositionally biased region" description="Low complexity" evidence="1">
    <location>
        <begin position="25"/>
        <end position="42"/>
    </location>
</feature>
<dbReference type="EMBL" id="CAQK01000402">
    <property type="protein sequence ID" value="CCQ51093.1"/>
    <property type="molecule type" value="Genomic_DNA"/>
</dbReference>
<name>T2IDE5_CROWT</name>
<keyword evidence="2" id="KW-0472">Membrane</keyword>
<proteinExistence type="predicted"/>
<evidence type="ECO:0000313" key="3">
    <source>
        <dbReference type="EMBL" id="CCQ51093.1"/>
    </source>
</evidence>
<comment type="caution">
    <text evidence="3">The sequence shown here is derived from an EMBL/GenBank/DDBJ whole genome shotgun (WGS) entry which is preliminary data.</text>
</comment>
<feature type="transmembrane region" description="Helical" evidence="2">
    <location>
        <begin position="61"/>
        <end position="85"/>
    </location>
</feature>